<reference evidence="3 4" key="1">
    <citation type="submission" date="2019-03" db="EMBL/GenBank/DDBJ databases">
        <title>Genomic Encyclopedia of Type Strains, Phase IV (KMG-IV): sequencing the most valuable type-strain genomes for metagenomic binning, comparative biology and taxonomic classification.</title>
        <authorList>
            <person name="Goeker M."/>
        </authorList>
    </citation>
    <scope>NUCLEOTIDE SEQUENCE [LARGE SCALE GENOMIC DNA]</scope>
    <source>
        <strain evidence="3 4">DSM 1837</strain>
    </source>
</reference>
<keyword evidence="4" id="KW-1185">Reference proteome</keyword>
<comment type="caution">
    <text evidence="3">The sequence shown here is derived from an EMBL/GenBank/DDBJ whole genome shotgun (WGS) entry which is preliminary data.</text>
</comment>
<dbReference type="SMART" id="SM00487">
    <property type="entry name" value="DEXDc"/>
    <property type="match status" value="1"/>
</dbReference>
<dbReference type="GO" id="GO:0004386">
    <property type="term" value="F:helicase activity"/>
    <property type="evidence" value="ECO:0007669"/>
    <property type="project" value="UniProtKB-KW"/>
</dbReference>
<keyword evidence="3" id="KW-0547">Nucleotide-binding</keyword>
<dbReference type="Proteomes" id="UP000295182">
    <property type="component" value="Unassembled WGS sequence"/>
</dbReference>
<evidence type="ECO:0000313" key="4">
    <source>
        <dbReference type="Proteomes" id="UP000295182"/>
    </source>
</evidence>
<dbReference type="GO" id="GO:0005524">
    <property type="term" value="F:ATP binding"/>
    <property type="evidence" value="ECO:0007669"/>
    <property type="project" value="InterPro"/>
</dbReference>
<dbReference type="SMART" id="SM00382">
    <property type="entry name" value="AAA"/>
    <property type="match status" value="1"/>
</dbReference>
<dbReference type="PROSITE" id="PS51194">
    <property type="entry name" value="HELICASE_CTER"/>
    <property type="match status" value="1"/>
</dbReference>
<dbReference type="SUPFAM" id="SSF52540">
    <property type="entry name" value="P-loop containing nucleoside triphosphate hydrolases"/>
    <property type="match status" value="1"/>
</dbReference>
<gene>
    <name evidence="3" type="ORF">EV674_107116</name>
</gene>
<keyword evidence="3" id="KW-0067">ATP-binding</keyword>
<dbReference type="InterPro" id="IPR027417">
    <property type="entry name" value="P-loop_NTPase"/>
</dbReference>
<dbReference type="AlphaFoldDB" id="A0A4R2ND07"/>
<keyword evidence="3" id="KW-0378">Hydrolase</keyword>
<dbReference type="GO" id="GO:0003677">
    <property type="term" value="F:DNA binding"/>
    <property type="evidence" value="ECO:0007669"/>
    <property type="project" value="InterPro"/>
</dbReference>
<feature type="domain" description="Helicase C-terminal" evidence="2">
    <location>
        <begin position="233"/>
        <end position="384"/>
    </location>
</feature>
<dbReference type="Gene3D" id="3.40.50.300">
    <property type="entry name" value="P-loop containing nucleotide triphosphate hydrolases"/>
    <property type="match status" value="2"/>
</dbReference>
<evidence type="ECO:0000259" key="2">
    <source>
        <dbReference type="PROSITE" id="PS51194"/>
    </source>
</evidence>
<evidence type="ECO:0000259" key="1">
    <source>
        <dbReference type="PROSITE" id="PS51192"/>
    </source>
</evidence>
<dbReference type="SMART" id="SM00490">
    <property type="entry name" value="HELICc"/>
    <property type="match status" value="1"/>
</dbReference>
<dbReference type="GO" id="GO:0005829">
    <property type="term" value="C:cytosol"/>
    <property type="evidence" value="ECO:0007669"/>
    <property type="project" value="TreeGrafter"/>
</dbReference>
<dbReference type="Pfam" id="PF00271">
    <property type="entry name" value="Helicase_C"/>
    <property type="match status" value="1"/>
</dbReference>
<dbReference type="InterPro" id="IPR006935">
    <property type="entry name" value="Helicase/UvrB_N"/>
</dbReference>
<dbReference type="PANTHER" id="PTHR47396">
    <property type="entry name" value="TYPE I RESTRICTION ENZYME ECOKI R PROTEIN"/>
    <property type="match status" value="1"/>
</dbReference>
<dbReference type="InterPro" id="IPR001650">
    <property type="entry name" value="Helicase_C-like"/>
</dbReference>
<dbReference type="InterPro" id="IPR014001">
    <property type="entry name" value="Helicase_ATP-bd"/>
</dbReference>
<name>A0A4R2ND07_9BURK</name>
<dbReference type="PANTHER" id="PTHR47396:SF1">
    <property type="entry name" value="ATP-DEPENDENT HELICASE IRC3-RELATED"/>
    <property type="match status" value="1"/>
</dbReference>
<protein>
    <submittedName>
        <fullName evidence="3">Superfamily II DNA or RNA helicase</fullName>
    </submittedName>
</protein>
<feature type="domain" description="Helicase ATP-binding" evidence="1">
    <location>
        <begin position="38"/>
        <end position="184"/>
    </location>
</feature>
<dbReference type="InterPro" id="IPR050742">
    <property type="entry name" value="Helicase_Restrict-Modif_Enz"/>
</dbReference>
<accession>A0A4R2ND07</accession>
<dbReference type="PROSITE" id="PS51192">
    <property type="entry name" value="HELICASE_ATP_BIND_1"/>
    <property type="match status" value="1"/>
</dbReference>
<organism evidence="3 4">
    <name type="scientific">Simplicispira metamorpha</name>
    <dbReference type="NCBI Taxonomy" id="80881"/>
    <lineage>
        <taxon>Bacteria</taxon>
        <taxon>Pseudomonadati</taxon>
        <taxon>Pseudomonadota</taxon>
        <taxon>Betaproteobacteria</taxon>
        <taxon>Burkholderiales</taxon>
        <taxon>Comamonadaceae</taxon>
        <taxon>Simplicispira</taxon>
    </lineage>
</organism>
<evidence type="ECO:0000313" key="3">
    <source>
        <dbReference type="EMBL" id="TCP19119.1"/>
    </source>
</evidence>
<dbReference type="EMBL" id="SLXH01000007">
    <property type="protein sequence ID" value="TCP19119.1"/>
    <property type="molecule type" value="Genomic_DNA"/>
</dbReference>
<dbReference type="InterPro" id="IPR003593">
    <property type="entry name" value="AAA+_ATPase"/>
</dbReference>
<dbReference type="Pfam" id="PF04851">
    <property type="entry name" value="ResIII"/>
    <property type="match status" value="1"/>
</dbReference>
<dbReference type="GO" id="GO:0016787">
    <property type="term" value="F:hydrolase activity"/>
    <property type="evidence" value="ECO:0007669"/>
    <property type="project" value="InterPro"/>
</dbReference>
<proteinExistence type="predicted"/>
<keyword evidence="3" id="KW-0347">Helicase</keyword>
<sequence length="524" mass="57855">MNAATDARLFADEAPSYEAARFPAPRPFQESAHQALRQGFRDGHRCQLIAAPTGAGKTLLALRVAHEALLRGRRVVFLADRTTLINQTSAAADAVGLTQHAIIQAGHPRRDNSLPFQIASAQTIAKREFWPQLDVLIVDEAHTMHSTWVEFSQTTKAAVIGLSATPFTKGLGQVFSQLINATTMHELTESGVLVPMRALSCTRPDMAGAAVTKSGEWSDKAAEERGMEIIGDVVGEWLKFGENRKTIVFGASIAHCKELCRQFMDAGVMAAVFTSETTATEREILVREFAKTDPSLRVLISVEALAKGFDVQDVGCVVDCRPLRKSLSTFMQMVGRGLRSSPDTGKTDCILLDHSGNIIRFAEDFEQVFFNGVESLDMGEKLDKAPRKEPEEYEAQGCPSCGHSPFRKRCMACGFEKPAPSAETATAGQMVEIAIGKGKNRKVLADSPAHLWAQLCSYARTYSAPSKQHWRARFLFRDICGHFPPDDWHINTTPDMPVSENVERKIQNLTKHRNIRNKYRRAAV</sequence>
<dbReference type="OrthoDB" id="9804086at2"/>
<dbReference type="RefSeq" id="WP_119014923.1">
    <property type="nucleotide sequence ID" value="NZ_QXNC01000077.1"/>
</dbReference>